<dbReference type="Proteomes" id="UP000321816">
    <property type="component" value="Chromosome"/>
</dbReference>
<evidence type="ECO:0000313" key="3">
    <source>
        <dbReference type="Proteomes" id="UP000321816"/>
    </source>
</evidence>
<protein>
    <submittedName>
        <fullName evidence="2">MBL fold metallo-hydrolase</fullName>
    </submittedName>
</protein>
<reference evidence="2 3" key="1">
    <citation type="submission" date="2024-01" db="EMBL/GenBank/DDBJ databases">
        <title>Complete Genome Sequence of Alkalicoccus halolimnae BZ-SZ-XJ29T, a Moderately Halophilic Bacterium Isolated from a Salt Lake.</title>
        <authorList>
            <person name="Zhao B."/>
        </authorList>
    </citation>
    <scope>NUCLEOTIDE SEQUENCE [LARGE SCALE GENOMIC DNA]</scope>
    <source>
        <strain evidence="2 3">BZ-SZ-XJ29</strain>
    </source>
</reference>
<dbReference type="PANTHER" id="PTHR42951:SF4">
    <property type="entry name" value="ACYL-COENZYME A THIOESTERASE MBLAC2"/>
    <property type="match status" value="1"/>
</dbReference>
<keyword evidence="3" id="KW-1185">Reference proteome</keyword>
<dbReference type="EMBL" id="CP144914">
    <property type="protein sequence ID" value="WWD81052.1"/>
    <property type="molecule type" value="Genomic_DNA"/>
</dbReference>
<dbReference type="SMART" id="SM00849">
    <property type="entry name" value="Lactamase_B"/>
    <property type="match status" value="1"/>
</dbReference>
<evidence type="ECO:0000313" key="2">
    <source>
        <dbReference type="EMBL" id="WWD81052.1"/>
    </source>
</evidence>
<dbReference type="InterPro" id="IPR001279">
    <property type="entry name" value="Metallo-B-lactamas"/>
</dbReference>
<dbReference type="AlphaFoldDB" id="A0A5C7F6W7"/>
<evidence type="ECO:0000259" key="1">
    <source>
        <dbReference type="SMART" id="SM00849"/>
    </source>
</evidence>
<gene>
    <name evidence="2" type="ORF">FTX54_005675</name>
</gene>
<proteinExistence type="predicted"/>
<dbReference type="Pfam" id="PF00753">
    <property type="entry name" value="Lactamase_B"/>
    <property type="match status" value="1"/>
</dbReference>
<dbReference type="Gene3D" id="3.60.15.10">
    <property type="entry name" value="Ribonuclease Z/Hydroxyacylglutathione hydrolase-like"/>
    <property type="match status" value="1"/>
</dbReference>
<dbReference type="SUPFAM" id="SSF56281">
    <property type="entry name" value="Metallo-hydrolase/oxidoreductase"/>
    <property type="match status" value="1"/>
</dbReference>
<dbReference type="InterPro" id="IPR036866">
    <property type="entry name" value="RibonucZ/Hydroxyglut_hydro"/>
</dbReference>
<dbReference type="PANTHER" id="PTHR42951">
    <property type="entry name" value="METALLO-BETA-LACTAMASE DOMAIN-CONTAINING"/>
    <property type="match status" value="1"/>
</dbReference>
<sequence length="283" mass="31992">MQELIHLNDHLVYMTPVEETDRPILAAVTGRNRTLMIDAGNSEAHARLFLDQLTGAGITAPSLVALTHWHWDHVFGLSALTRMPSIATEATKQAMKKIQHFTWDDQALNERVQEGTEIEFCADAIKKEFPEKRDINVSLPTITFEKEVAVDLGEVTCLLKKVGGDHSPDGLIVYIREEKTMFLADALAPDLYAPSWRFTSDRTIAMLDEIEAFDADTYIISHWKPISKKEFQEEADLLRSTAELIKKWNGDEGKVRAGMEKKYGTPLSEEEELALTYFLNGRV</sequence>
<dbReference type="KEGG" id="ahal:FTX54_005675"/>
<organism evidence="2 3">
    <name type="scientific">Alkalicoccus halolimnae</name>
    <dbReference type="NCBI Taxonomy" id="1667239"/>
    <lineage>
        <taxon>Bacteria</taxon>
        <taxon>Bacillati</taxon>
        <taxon>Bacillota</taxon>
        <taxon>Bacilli</taxon>
        <taxon>Bacillales</taxon>
        <taxon>Bacillaceae</taxon>
        <taxon>Alkalicoccus</taxon>
    </lineage>
</organism>
<accession>A0A5C7F6W7</accession>
<dbReference type="OrthoDB" id="420651at2"/>
<dbReference type="InterPro" id="IPR050855">
    <property type="entry name" value="NDM-1-like"/>
</dbReference>
<feature type="domain" description="Metallo-beta-lactamase" evidence="1">
    <location>
        <begin position="21"/>
        <end position="222"/>
    </location>
</feature>
<name>A0A5C7F6W7_9BACI</name>
<dbReference type="RefSeq" id="WP_147804097.1">
    <property type="nucleotide sequence ID" value="NZ_CP144914.1"/>
</dbReference>